<accession>A0ABV1HMD0</accession>
<comment type="caution">
    <text evidence="2">The sequence shown here is derived from an EMBL/GenBank/DDBJ whole genome shotgun (WGS) entry which is preliminary data.</text>
</comment>
<proteinExistence type="predicted"/>
<keyword evidence="1" id="KW-0378">Hydrolase</keyword>
<keyword evidence="3" id="KW-1185">Reference proteome</keyword>
<dbReference type="InterPro" id="IPR050798">
    <property type="entry name" value="YhaM_exoribonuc/phosphodiest"/>
</dbReference>
<organism evidence="2 3">
    <name type="scientific">Ventrimonas faecis</name>
    <dbReference type="NCBI Taxonomy" id="3133170"/>
    <lineage>
        <taxon>Bacteria</taxon>
        <taxon>Bacillati</taxon>
        <taxon>Bacillota</taxon>
        <taxon>Clostridia</taxon>
        <taxon>Lachnospirales</taxon>
        <taxon>Lachnospiraceae</taxon>
        <taxon>Ventrimonas</taxon>
    </lineage>
</organism>
<evidence type="ECO:0000256" key="1">
    <source>
        <dbReference type="ARBA" id="ARBA00022801"/>
    </source>
</evidence>
<evidence type="ECO:0000313" key="2">
    <source>
        <dbReference type="EMBL" id="MEQ2563484.1"/>
    </source>
</evidence>
<dbReference type="PANTHER" id="PTHR37294">
    <property type="entry name" value="3'-5' EXORIBONUCLEASE YHAM"/>
    <property type="match status" value="1"/>
</dbReference>
<dbReference type="EMBL" id="JBBMFJ010000019">
    <property type="protein sequence ID" value="MEQ2563484.1"/>
    <property type="molecule type" value="Genomic_DNA"/>
</dbReference>
<protein>
    <submittedName>
        <fullName evidence="2">Uncharacterized protein</fullName>
    </submittedName>
</protein>
<dbReference type="RefSeq" id="WP_349229619.1">
    <property type="nucleotide sequence ID" value="NZ_JBBMFJ010000019.1"/>
</dbReference>
<name>A0ABV1HMD0_9FIRM</name>
<evidence type="ECO:0000313" key="3">
    <source>
        <dbReference type="Proteomes" id="UP001437460"/>
    </source>
</evidence>
<dbReference type="Proteomes" id="UP001437460">
    <property type="component" value="Unassembled WGS sequence"/>
</dbReference>
<sequence>MKKFFIKDLASMVEKEIATEFLLRNVKLSIADGRRWQDLTLSDKSGIVYGKCWSEHISDKTDNYVGKIVRVIGKVELFREQCTLRIVRITPAETYDPADFRVTLSSYDVEQSITLLKKLLDEIEDPRLYSLCCAVFGIGTARYERFLESPLTEEATHPYFGGFLKHTINVASLADMALTICEGSPNEVIRPDPSLVIAGALLHASGVLSQLTLGAAEGILTERARLLASSTDAVLMAVCTNSRLEQEKRVTDMSALLHILEAANGMTPPKTKEAVIVTNAARMSKELNSIDQIFFESDRMHPADKTRKAFCDYLGYDVFRGGEECLKN</sequence>
<reference evidence="2 3" key="1">
    <citation type="submission" date="2024-03" db="EMBL/GenBank/DDBJ databases">
        <title>Human intestinal bacterial collection.</title>
        <authorList>
            <person name="Pauvert C."/>
            <person name="Hitch T.C.A."/>
            <person name="Clavel T."/>
        </authorList>
    </citation>
    <scope>NUCLEOTIDE SEQUENCE [LARGE SCALE GENOMIC DNA]</scope>
    <source>
        <strain evidence="2 3">CLA-AP-H27</strain>
    </source>
</reference>
<dbReference type="PANTHER" id="PTHR37294:SF1">
    <property type="entry name" value="3'-5' EXORIBONUCLEASE YHAM"/>
    <property type="match status" value="1"/>
</dbReference>
<gene>
    <name evidence="2" type="ORF">WMO41_09990</name>
</gene>